<sequence length="137" mass="15231">MGSTAQRKQLKKRERFIGIPYRVAQSSQFASLKAAEVKLLIDMLTQYTGSNNGSLSPCHSLMRKRGWAKSSLHRAFSALLSKGFLVVTRQGWKVRGRATLVAITWNGIDEPRNGIMFDEGIKPSPVPLALWCKDPTA</sequence>
<dbReference type="RefSeq" id="WP_379910310.1">
    <property type="nucleotide sequence ID" value="NZ_JBHSWE010000001.1"/>
</dbReference>
<dbReference type="Proteomes" id="UP001596422">
    <property type="component" value="Unassembled WGS sequence"/>
</dbReference>
<proteinExistence type="predicted"/>
<name>A0ABW2A310_9GAMM</name>
<protein>
    <recommendedName>
        <fullName evidence="3">LexA repressor DNA-binding domain-containing protein</fullName>
    </recommendedName>
</protein>
<accession>A0ABW2A310</accession>
<organism evidence="1 2">
    <name type="scientific">Marinobacterium aestuariivivens</name>
    <dbReference type="NCBI Taxonomy" id="1698799"/>
    <lineage>
        <taxon>Bacteria</taxon>
        <taxon>Pseudomonadati</taxon>
        <taxon>Pseudomonadota</taxon>
        <taxon>Gammaproteobacteria</taxon>
        <taxon>Oceanospirillales</taxon>
        <taxon>Oceanospirillaceae</taxon>
        <taxon>Marinobacterium</taxon>
    </lineage>
</organism>
<dbReference type="EMBL" id="JBHSWE010000001">
    <property type="protein sequence ID" value="MFC6671822.1"/>
    <property type="molecule type" value="Genomic_DNA"/>
</dbReference>
<evidence type="ECO:0000313" key="2">
    <source>
        <dbReference type="Proteomes" id="UP001596422"/>
    </source>
</evidence>
<comment type="caution">
    <text evidence="1">The sequence shown here is derived from an EMBL/GenBank/DDBJ whole genome shotgun (WGS) entry which is preliminary data.</text>
</comment>
<evidence type="ECO:0000313" key="1">
    <source>
        <dbReference type="EMBL" id="MFC6671822.1"/>
    </source>
</evidence>
<keyword evidence="2" id="KW-1185">Reference proteome</keyword>
<reference evidence="2" key="1">
    <citation type="journal article" date="2019" name="Int. J. Syst. Evol. Microbiol.">
        <title>The Global Catalogue of Microorganisms (GCM) 10K type strain sequencing project: providing services to taxonomists for standard genome sequencing and annotation.</title>
        <authorList>
            <consortium name="The Broad Institute Genomics Platform"/>
            <consortium name="The Broad Institute Genome Sequencing Center for Infectious Disease"/>
            <person name="Wu L."/>
            <person name="Ma J."/>
        </authorList>
    </citation>
    <scope>NUCLEOTIDE SEQUENCE [LARGE SCALE GENOMIC DNA]</scope>
    <source>
        <strain evidence="2">NBRC 111756</strain>
    </source>
</reference>
<gene>
    <name evidence="1" type="ORF">ACFQDL_18455</name>
</gene>
<evidence type="ECO:0008006" key="3">
    <source>
        <dbReference type="Google" id="ProtNLM"/>
    </source>
</evidence>